<reference evidence="1" key="1">
    <citation type="submission" date="2020-08" db="EMBL/GenBank/DDBJ databases">
        <title>Multicomponent nature underlies the extraordinary mechanical properties of spider dragline silk.</title>
        <authorList>
            <person name="Kono N."/>
            <person name="Nakamura H."/>
            <person name="Mori M."/>
            <person name="Yoshida Y."/>
            <person name="Ohtoshi R."/>
            <person name="Malay A.D."/>
            <person name="Moran D.A.P."/>
            <person name="Tomita M."/>
            <person name="Numata K."/>
            <person name="Arakawa K."/>
        </authorList>
    </citation>
    <scope>NUCLEOTIDE SEQUENCE</scope>
</reference>
<sequence length="120" mass="13802">MSECLKGEVLWNKSLGNDVPSDDILKDEESYNNFLTMLEVCMSPARHAIDDPTRRDGSELLCSERQRSQSLNLPSYVGIGRELRRMSSEFEQRRVVGRNAVVIQPRRNSISSFLSFRKYS</sequence>
<evidence type="ECO:0000313" key="2">
    <source>
        <dbReference type="Proteomes" id="UP000886998"/>
    </source>
</evidence>
<organism evidence="1 2">
    <name type="scientific">Trichonephila inaurata madagascariensis</name>
    <dbReference type="NCBI Taxonomy" id="2747483"/>
    <lineage>
        <taxon>Eukaryota</taxon>
        <taxon>Metazoa</taxon>
        <taxon>Ecdysozoa</taxon>
        <taxon>Arthropoda</taxon>
        <taxon>Chelicerata</taxon>
        <taxon>Arachnida</taxon>
        <taxon>Araneae</taxon>
        <taxon>Araneomorphae</taxon>
        <taxon>Entelegynae</taxon>
        <taxon>Araneoidea</taxon>
        <taxon>Nephilidae</taxon>
        <taxon>Trichonephila</taxon>
        <taxon>Trichonephila inaurata</taxon>
    </lineage>
</organism>
<comment type="caution">
    <text evidence="1">The sequence shown here is derived from an EMBL/GenBank/DDBJ whole genome shotgun (WGS) entry which is preliminary data.</text>
</comment>
<accession>A0A8X6X6I7</accession>
<evidence type="ECO:0000313" key="1">
    <source>
        <dbReference type="EMBL" id="GFY47933.1"/>
    </source>
</evidence>
<keyword evidence="2" id="KW-1185">Reference proteome</keyword>
<protein>
    <submittedName>
        <fullName evidence="1">Uncharacterized protein</fullName>
    </submittedName>
</protein>
<name>A0A8X6X6I7_9ARAC</name>
<dbReference type="OrthoDB" id="10369414at2759"/>
<proteinExistence type="predicted"/>
<dbReference type="Proteomes" id="UP000886998">
    <property type="component" value="Unassembled WGS sequence"/>
</dbReference>
<dbReference type="AlphaFoldDB" id="A0A8X6X6I7"/>
<gene>
    <name evidence="1" type="ORF">TNIN_444411</name>
</gene>
<dbReference type="EMBL" id="BMAV01006213">
    <property type="protein sequence ID" value="GFY47933.1"/>
    <property type="molecule type" value="Genomic_DNA"/>
</dbReference>